<proteinExistence type="inferred from homology"/>
<dbReference type="InterPro" id="IPR015797">
    <property type="entry name" value="NUDIX_hydrolase-like_dom_sf"/>
</dbReference>
<evidence type="ECO:0000313" key="10">
    <source>
        <dbReference type="EMBL" id="MDK9580759.1"/>
    </source>
</evidence>
<comment type="catalytic activity">
    <reaction evidence="8">
        <text>a 2'-deoxycytidine in DNA + S-adenosyl-L-methionine = a 5-methyl-2'-deoxycytidine in DNA + S-adenosyl-L-homocysteine + H(+)</text>
        <dbReference type="Rhea" id="RHEA:13681"/>
        <dbReference type="Rhea" id="RHEA-COMP:11369"/>
        <dbReference type="Rhea" id="RHEA-COMP:11370"/>
        <dbReference type="ChEBI" id="CHEBI:15378"/>
        <dbReference type="ChEBI" id="CHEBI:57856"/>
        <dbReference type="ChEBI" id="CHEBI:59789"/>
        <dbReference type="ChEBI" id="CHEBI:85452"/>
        <dbReference type="ChEBI" id="CHEBI:85454"/>
        <dbReference type="EC" id="2.1.1.37"/>
    </reaction>
</comment>
<dbReference type="GO" id="GO:0003886">
    <property type="term" value="F:DNA (cytosine-5-)-methyltransferase activity"/>
    <property type="evidence" value="ECO:0007669"/>
    <property type="project" value="UniProtKB-EC"/>
</dbReference>
<feature type="active site" evidence="6">
    <location>
        <position position="73"/>
    </location>
</feature>
<name>A0ABT7HJQ5_9FUSO</name>
<evidence type="ECO:0000256" key="3">
    <source>
        <dbReference type="ARBA" id="ARBA00022691"/>
    </source>
</evidence>
<feature type="domain" description="Nudix hydrolase" evidence="9">
    <location>
        <begin position="321"/>
        <end position="448"/>
    </location>
</feature>
<evidence type="ECO:0000259" key="9">
    <source>
        <dbReference type="PROSITE" id="PS51462"/>
    </source>
</evidence>
<keyword evidence="5" id="KW-0378">Hydrolase</keyword>
<dbReference type="InterPro" id="IPR031303">
    <property type="entry name" value="C5_meth_CS"/>
</dbReference>
<dbReference type="PROSITE" id="PS00893">
    <property type="entry name" value="NUDIX_BOX"/>
    <property type="match status" value="1"/>
</dbReference>
<keyword evidence="2 6" id="KW-0808">Transferase</keyword>
<dbReference type="PRINTS" id="PR00105">
    <property type="entry name" value="C5METTRFRASE"/>
</dbReference>
<sequence length="473" mass="55407">MYKMASLFAGVGGIDIGFEMTGKFKTVWANENDKNARLTYSKNFDVEINDKDIRDVKNDEMPDIDILLSGFPCTSFSIAGYRKGFEDERTGDLFFETLRFIVAKKPKIVFLENVKNLVSHDDGKTFRIIKDSLEKNGYKIKYQVLNAKDYGNIPQNRERIYIIGFRDEKVYQNFEFPFPLKLTKSIKDMFEDKIVDSTYFYTKEKNKFFDILINDITEENTIYQWRRKYVRENKSNVCPTLTANMGTGGHNVPLIKTKYGIRKLTPRECFNFQGFPKSFILPNIANSHLYKQAGNSVVVSVINRIAQNILRAIENEERKHMITHYTVCYIEKDDEILMLYRNKKKNDINKGKWLGVGGHIEEGESPYECVVREIKEETGLEVKKVRARGFITFIYDGNVDYIHVFSTTEFSGELIECDEGDLKWIKREDILNLNIWESDRYLLSKIVNKEYDYFMMTSRFENMKLIEQKIELG</sequence>
<keyword evidence="3 6" id="KW-0949">S-adenosyl-L-methionine</keyword>
<organism evidence="10 11">
    <name type="scientific">Sneathia sanguinegens</name>
    <dbReference type="NCBI Taxonomy" id="40543"/>
    <lineage>
        <taxon>Bacteria</taxon>
        <taxon>Fusobacteriati</taxon>
        <taxon>Fusobacteriota</taxon>
        <taxon>Fusobacteriia</taxon>
        <taxon>Fusobacteriales</taxon>
        <taxon>Leptotrichiaceae</taxon>
        <taxon>Sneathia</taxon>
    </lineage>
</organism>
<dbReference type="PANTHER" id="PTHR46098">
    <property type="entry name" value="TRNA (CYTOSINE(38)-C(5))-METHYLTRANSFERASE"/>
    <property type="match status" value="1"/>
</dbReference>
<dbReference type="Gene3D" id="3.90.79.10">
    <property type="entry name" value="Nucleoside Triphosphate Pyrophosphohydrolase"/>
    <property type="match status" value="1"/>
</dbReference>
<dbReference type="CDD" id="cd00315">
    <property type="entry name" value="Cyt_C5_DNA_methylase"/>
    <property type="match status" value="1"/>
</dbReference>
<dbReference type="SUPFAM" id="SSF55811">
    <property type="entry name" value="Nudix"/>
    <property type="match status" value="1"/>
</dbReference>
<dbReference type="CDD" id="cd18886">
    <property type="entry name" value="NUDIX_MutT_Nudt1"/>
    <property type="match status" value="1"/>
</dbReference>
<dbReference type="Pfam" id="PF00145">
    <property type="entry name" value="DNA_methylase"/>
    <property type="match status" value="1"/>
</dbReference>
<dbReference type="InterPro" id="IPR018117">
    <property type="entry name" value="C5_DNA_meth_AS"/>
</dbReference>
<evidence type="ECO:0000256" key="6">
    <source>
        <dbReference type="PROSITE-ProRule" id="PRU01016"/>
    </source>
</evidence>
<evidence type="ECO:0000256" key="1">
    <source>
        <dbReference type="ARBA" id="ARBA00022603"/>
    </source>
</evidence>
<keyword evidence="4" id="KW-0680">Restriction system</keyword>
<comment type="caution">
    <text evidence="10">The sequence shown here is derived from an EMBL/GenBank/DDBJ whole genome shotgun (WGS) entry which is preliminary data.</text>
</comment>
<dbReference type="InterPro" id="IPR050750">
    <property type="entry name" value="C5-MTase"/>
</dbReference>
<keyword evidence="1 6" id="KW-0489">Methyltransferase</keyword>
<gene>
    <name evidence="10" type="primary">dcm</name>
    <name evidence="10" type="ORF">QQA45_04420</name>
</gene>
<dbReference type="PANTHER" id="PTHR46098:SF1">
    <property type="entry name" value="TRNA (CYTOSINE(38)-C(5))-METHYLTRANSFERASE"/>
    <property type="match status" value="1"/>
</dbReference>
<dbReference type="PROSITE" id="PS00094">
    <property type="entry name" value="C5_MTASE_1"/>
    <property type="match status" value="1"/>
</dbReference>
<protein>
    <recommendedName>
        <fullName evidence="8">Cytosine-specific methyltransferase</fullName>
        <ecNumber evidence="8">2.1.1.37</ecNumber>
    </recommendedName>
</protein>
<dbReference type="PROSITE" id="PS51462">
    <property type="entry name" value="NUDIX"/>
    <property type="match status" value="1"/>
</dbReference>
<dbReference type="EMBL" id="JASSPP010000006">
    <property type="protein sequence ID" value="MDK9580759.1"/>
    <property type="molecule type" value="Genomic_DNA"/>
</dbReference>
<dbReference type="GO" id="GO:0032259">
    <property type="term" value="P:methylation"/>
    <property type="evidence" value="ECO:0007669"/>
    <property type="project" value="UniProtKB-KW"/>
</dbReference>
<dbReference type="InterPro" id="IPR000086">
    <property type="entry name" value="NUDIX_hydrolase_dom"/>
</dbReference>
<dbReference type="Gene3D" id="3.90.120.10">
    <property type="entry name" value="DNA Methylase, subunit A, domain 2"/>
    <property type="match status" value="1"/>
</dbReference>
<evidence type="ECO:0000256" key="2">
    <source>
        <dbReference type="ARBA" id="ARBA00022679"/>
    </source>
</evidence>
<dbReference type="InterPro" id="IPR020084">
    <property type="entry name" value="NUDIX_hydrolase_CS"/>
</dbReference>
<dbReference type="EC" id="2.1.1.37" evidence="8"/>
<evidence type="ECO:0000256" key="7">
    <source>
        <dbReference type="RuleBase" id="RU000416"/>
    </source>
</evidence>
<dbReference type="Proteomes" id="UP001225134">
    <property type="component" value="Unassembled WGS sequence"/>
</dbReference>
<evidence type="ECO:0000256" key="5">
    <source>
        <dbReference type="ARBA" id="ARBA00022801"/>
    </source>
</evidence>
<dbReference type="InterPro" id="IPR001525">
    <property type="entry name" value="C5_MeTfrase"/>
</dbReference>
<keyword evidence="11" id="KW-1185">Reference proteome</keyword>
<dbReference type="InterPro" id="IPR029063">
    <property type="entry name" value="SAM-dependent_MTases_sf"/>
</dbReference>
<evidence type="ECO:0000256" key="4">
    <source>
        <dbReference type="ARBA" id="ARBA00022747"/>
    </source>
</evidence>
<dbReference type="Gene3D" id="3.40.50.150">
    <property type="entry name" value="Vaccinia Virus protein VP39"/>
    <property type="match status" value="1"/>
</dbReference>
<evidence type="ECO:0000313" key="11">
    <source>
        <dbReference type="Proteomes" id="UP001225134"/>
    </source>
</evidence>
<evidence type="ECO:0000256" key="8">
    <source>
        <dbReference type="RuleBase" id="RU000417"/>
    </source>
</evidence>
<comment type="similarity">
    <text evidence="6 7">Belongs to the class I-like SAM-binding methyltransferase superfamily. C5-methyltransferase family.</text>
</comment>
<dbReference type="PROSITE" id="PS00095">
    <property type="entry name" value="C5_MTASE_2"/>
    <property type="match status" value="1"/>
</dbReference>
<dbReference type="RefSeq" id="WP_285153026.1">
    <property type="nucleotide sequence ID" value="NZ_JASSPP010000006.1"/>
</dbReference>
<dbReference type="PROSITE" id="PS51679">
    <property type="entry name" value="SAM_MT_C5"/>
    <property type="match status" value="1"/>
</dbReference>
<accession>A0ABT7HJQ5</accession>
<dbReference type="SUPFAM" id="SSF53335">
    <property type="entry name" value="S-adenosyl-L-methionine-dependent methyltransferases"/>
    <property type="match status" value="1"/>
</dbReference>
<dbReference type="NCBIfam" id="TIGR00675">
    <property type="entry name" value="dcm"/>
    <property type="match status" value="1"/>
</dbReference>
<reference evidence="10 11" key="1">
    <citation type="submission" date="2023-06" db="EMBL/GenBank/DDBJ databases">
        <title>Antibody response to the Sneathia vaginalis cytopathogenic toxin A during pregnancy.</title>
        <authorList>
            <person name="Mccoy Z.T."/>
            <person name="Serrano M.G."/>
            <person name="Spaine K."/>
            <person name="Edwards D.J."/>
            <person name="Buck G.A."/>
            <person name="Jefferson K."/>
        </authorList>
    </citation>
    <scope>NUCLEOTIDE SEQUENCE [LARGE SCALE GENOMIC DNA]</scope>
    <source>
        <strain evidence="10 11">CCUG 42621</strain>
    </source>
</reference>
<dbReference type="Pfam" id="PF00293">
    <property type="entry name" value="NUDIX"/>
    <property type="match status" value="1"/>
</dbReference>